<keyword evidence="3 9" id="KW-0812">Transmembrane</keyword>
<sequence>MQLKTQFFFFCCICSFPFSFYAAENNEVSALLAIKAGLIDPLNSLHDWKDADVDAARAHCNWTGVKCNSAGAVEKLDISHMNLSGSVSNEIQSLKSLTFLNLCCNGFESSLSKNITNLASLKSLDVSQNFFTGEFPLGLGKAASELVTLNASSNNFSGFLPEDLGNISSLEILDLRGSFFEVLFRNPFEGKIPPTIGNMTSLVLLDLSDNMLSGNIPAEISQLKNLQLLNFMRNKLSGPVPSGLGELHQLEVLELWNNSLSGPLPSDLGKNSPLQWLDVSSNSLSGEIPETLCTKGNLTKLILFNNAFKGPIPTGLSKCPSLVRVRIQNNVLSGTIPVGFGKLEKLQRLELANNSLTGGIPDDIASSTSLSFIDFSRNKLYSYIPSTIISIPNLQTFMVSENNLEGDIPDQFQDCPSLGVLDLSSNFFSGIIPASIASCQKLVKLSLQNNQLTGGIPKAITSMPTLSILDLSNNSLTGQIPDNFGMSPALETFNVSYNKLAGPVPENGMLRTLNPNDLVGNMGLCGGFFSPCGKTSAYSLRHGSSHGKHVIVGWIIGLSSILAIGVAVLVARSIYMKWYTEGLCFRGRFYGGSKGWPWRLMAFQRLDFTSTDILSCIKETNVIGMGGTGVVYKAEVPQSSTVVAVKKLWKSGSDVEVGSSDDLVGEVNLLGRLRHRNIVKLLGFLYNDTDVMIVYEFMLNGNLGDALHGKQSERLLVDWVSRKIDKNSPEEALDPSVGNCKHVQEEMLLVLRIALLCTAKLPKDRPSMRDVIMMLGEAKPRRKGVRNKEMSVISTSTVNGLL</sequence>
<feature type="signal peptide" evidence="10">
    <location>
        <begin position="1"/>
        <end position="22"/>
    </location>
</feature>
<dbReference type="PROSITE" id="PS50011">
    <property type="entry name" value="PROTEIN_KINASE_DOM"/>
    <property type="match status" value="1"/>
</dbReference>
<protein>
    <recommendedName>
        <fullName evidence="11">Protein kinase domain-containing protein</fullName>
    </recommendedName>
</protein>
<dbReference type="EMBL" id="DF973357">
    <property type="protein sequence ID" value="GAU27531.1"/>
    <property type="molecule type" value="Genomic_DNA"/>
</dbReference>
<keyword evidence="8" id="KW-0067">ATP-binding</keyword>
<dbReference type="Gene3D" id="3.30.200.20">
    <property type="entry name" value="Phosphorylase Kinase, domain 1"/>
    <property type="match status" value="1"/>
</dbReference>
<organism evidence="12 13">
    <name type="scientific">Trifolium subterraneum</name>
    <name type="common">Subterranean clover</name>
    <dbReference type="NCBI Taxonomy" id="3900"/>
    <lineage>
        <taxon>Eukaryota</taxon>
        <taxon>Viridiplantae</taxon>
        <taxon>Streptophyta</taxon>
        <taxon>Embryophyta</taxon>
        <taxon>Tracheophyta</taxon>
        <taxon>Spermatophyta</taxon>
        <taxon>Magnoliopsida</taxon>
        <taxon>eudicotyledons</taxon>
        <taxon>Gunneridae</taxon>
        <taxon>Pentapetalae</taxon>
        <taxon>rosids</taxon>
        <taxon>fabids</taxon>
        <taxon>Fabales</taxon>
        <taxon>Fabaceae</taxon>
        <taxon>Papilionoideae</taxon>
        <taxon>50 kb inversion clade</taxon>
        <taxon>NPAAA clade</taxon>
        <taxon>Hologalegina</taxon>
        <taxon>IRL clade</taxon>
        <taxon>Trifolieae</taxon>
        <taxon>Trifolium</taxon>
    </lineage>
</organism>
<dbReference type="FunFam" id="3.80.10.10:FF:000383">
    <property type="entry name" value="Leucine-rich repeat receptor protein kinase EMS1"/>
    <property type="match status" value="1"/>
</dbReference>
<evidence type="ECO:0000259" key="11">
    <source>
        <dbReference type="PROSITE" id="PS50011"/>
    </source>
</evidence>
<dbReference type="Pfam" id="PF08263">
    <property type="entry name" value="LRRNT_2"/>
    <property type="match status" value="1"/>
</dbReference>
<dbReference type="SUPFAM" id="SSF52058">
    <property type="entry name" value="L domain-like"/>
    <property type="match status" value="2"/>
</dbReference>
<dbReference type="OrthoDB" id="676979at2759"/>
<dbReference type="InterPro" id="IPR032675">
    <property type="entry name" value="LRR_dom_sf"/>
</dbReference>
<gene>
    <name evidence="12" type="ORF">TSUD_29630</name>
</gene>
<feature type="transmembrane region" description="Helical" evidence="9">
    <location>
        <begin position="551"/>
        <end position="571"/>
    </location>
</feature>
<dbReference type="PROSITE" id="PS00107">
    <property type="entry name" value="PROTEIN_KINASE_ATP"/>
    <property type="match status" value="1"/>
</dbReference>
<evidence type="ECO:0000313" key="12">
    <source>
        <dbReference type="EMBL" id="GAU27531.1"/>
    </source>
</evidence>
<dbReference type="GO" id="GO:0005524">
    <property type="term" value="F:ATP binding"/>
    <property type="evidence" value="ECO:0007669"/>
    <property type="project" value="UniProtKB-UniRule"/>
</dbReference>
<keyword evidence="6 9" id="KW-0472">Membrane</keyword>
<feature type="domain" description="Protein kinase" evidence="11">
    <location>
        <begin position="617"/>
        <end position="802"/>
    </location>
</feature>
<dbReference type="InterPro" id="IPR013210">
    <property type="entry name" value="LRR_N_plant-typ"/>
</dbReference>
<feature type="binding site" evidence="8">
    <location>
        <position position="647"/>
    </location>
    <ligand>
        <name>ATP</name>
        <dbReference type="ChEBI" id="CHEBI:30616"/>
    </ligand>
</feature>
<dbReference type="InterPro" id="IPR011009">
    <property type="entry name" value="Kinase-like_dom_sf"/>
</dbReference>
<dbReference type="InterPro" id="IPR050647">
    <property type="entry name" value="Plant_LRR-RLKs"/>
</dbReference>
<evidence type="ECO:0000313" key="13">
    <source>
        <dbReference type="Proteomes" id="UP000242715"/>
    </source>
</evidence>
<evidence type="ECO:0000256" key="5">
    <source>
        <dbReference type="ARBA" id="ARBA00022989"/>
    </source>
</evidence>
<evidence type="ECO:0000256" key="9">
    <source>
        <dbReference type="SAM" id="Phobius"/>
    </source>
</evidence>
<evidence type="ECO:0000256" key="1">
    <source>
        <dbReference type="ARBA" id="ARBA00004370"/>
    </source>
</evidence>
<dbReference type="GO" id="GO:0033612">
    <property type="term" value="F:receptor serine/threonine kinase binding"/>
    <property type="evidence" value="ECO:0007669"/>
    <property type="project" value="TreeGrafter"/>
</dbReference>
<dbReference type="InterPro" id="IPR000719">
    <property type="entry name" value="Prot_kinase_dom"/>
</dbReference>
<keyword evidence="10" id="KW-0732">Signal</keyword>
<evidence type="ECO:0000256" key="6">
    <source>
        <dbReference type="ARBA" id="ARBA00023136"/>
    </source>
</evidence>
<name>A0A2Z6M687_TRISU</name>
<feature type="chain" id="PRO_5016263144" description="Protein kinase domain-containing protein" evidence="10">
    <location>
        <begin position="23"/>
        <end position="802"/>
    </location>
</feature>
<dbReference type="GO" id="GO:0004672">
    <property type="term" value="F:protein kinase activity"/>
    <property type="evidence" value="ECO:0007669"/>
    <property type="project" value="InterPro"/>
</dbReference>
<evidence type="ECO:0000256" key="2">
    <source>
        <dbReference type="ARBA" id="ARBA00022614"/>
    </source>
</evidence>
<keyword evidence="8" id="KW-0547">Nucleotide-binding</keyword>
<keyword evidence="13" id="KW-1185">Reference proteome</keyword>
<proteinExistence type="predicted"/>
<dbReference type="GO" id="GO:0016020">
    <property type="term" value="C:membrane"/>
    <property type="evidence" value="ECO:0007669"/>
    <property type="project" value="UniProtKB-SubCell"/>
</dbReference>
<keyword evidence="5 9" id="KW-1133">Transmembrane helix</keyword>
<keyword evidence="4" id="KW-0677">Repeat</keyword>
<dbReference type="Proteomes" id="UP000242715">
    <property type="component" value="Unassembled WGS sequence"/>
</dbReference>
<evidence type="ECO:0000256" key="7">
    <source>
        <dbReference type="ARBA" id="ARBA00023180"/>
    </source>
</evidence>
<accession>A0A2Z6M687</accession>
<dbReference type="Gene3D" id="3.80.10.10">
    <property type="entry name" value="Ribonuclease Inhibitor"/>
    <property type="match status" value="3"/>
</dbReference>
<reference evidence="13" key="1">
    <citation type="journal article" date="2017" name="Front. Plant Sci.">
        <title>Climate Clever Clovers: New Paradigm to Reduce the Environmental Footprint of Ruminants by Breeding Low Methanogenic Forages Utilizing Haplotype Variation.</title>
        <authorList>
            <person name="Kaur P."/>
            <person name="Appels R."/>
            <person name="Bayer P.E."/>
            <person name="Keeble-Gagnere G."/>
            <person name="Wang J."/>
            <person name="Hirakawa H."/>
            <person name="Shirasawa K."/>
            <person name="Vercoe P."/>
            <person name="Stefanova K."/>
            <person name="Durmic Z."/>
            <person name="Nichols P."/>
            <person name="Revell C."/>
            <person name="Isobe S.N."/>
            <person name="Edwards D."/>
            <person name="Erskine W."/>
        </authorList>
    </citation>
    <scope>NUCLEOTIDE SEQUENCE [LARGE SCALE GENOMIC DNA]</scope>
    <source>
        <strain evidence="13">cv. Daliak</strain>
    </source>
</reference>
<dbReference type="InterPro" id="IPR001245">
    <property type="entry name" value="Ser-Thr/Tyr_kinase_cat_dom"/>
</dbReference>
<comment type="subcellular location">
    <subcellularLocation>
        <location evidence="1">Membrane</location>
    </subcellularLocation>
</comment>
<dbReference type="PANTHER" id="PTHR48056">
    <property type="entry name" value="LRR RECEPTOR-LIKE SERINE/THREONINE-PROTEIN KINASE-RELATED"/>
    <property type="match status" value="1"/>
</dbReference>
<keyword evidence="7" id="KW-0325">Glycoprotein</keyword>
<dbReference type="SUPFAM" id="SSF56112">
    <property type="entry name" value="Protein kinase-like (PK-like)"/>
    <property type="match status" value="1"/>
</dbReference>
<evidence type="ECO:0000256" key="4">
    <source>
        <dbReference type="ARBA" id="ARBA00022737"/>
    </source>
</evidence>
<dbReference type="AlphaFoldDB" id="A0A2Z6M687"/>
<evidence type="ECO:0000256" key="10">
    <source>
        <dbReference type="SAM" id="SignalP"/>
    </source>
</evidence>
<dbReference type="InterPro" id="IPR003591">
    <property type="entry name" value="Leu-rich_rpt_typical-subtyp"/>
</dbReference>
<dbReference type="FunFam" id="3.80.10.10:FF:000297">
    <property type="entry name" value="Leucine-rich repeat receptor-like protein kinase PXL1"/>
    <property type="match status" value="1"/>
</dbReference>
<dbReference type="Pfam" id="PF13855">
    <property type="entry name" value="LRR_8"/>
    <property type="match status" value="1"/>
</dbReference>
<dbReference type="InterPro" id="IPR017441">
    <property type="entry name" value="Protein_kinase_ATP_BS"/>
</dbReference>
<evidence type="ECO:0000256" key="3">
    <source>
        <dbReference type="ARBA" id="ARBA00022692"/>
    </source>
</evidence>
<dbReference type="FunFam" id="3.30.200.20:FF:000444">
    <property type="entry name" value="MDIS1-interacting receptor like kinase 1"/>
    <property type="match status" value="1"/>
</dbReference>
<dbReference type="FunFam" id="3.80.10.10:FF:000412">
    <property type="entry name" value="Leucine-rich repeat receptor-like protein kinase PXL1"/>
    <property type="match status" value="1"/>
</dbReference>
<dbReference type="Pfam" id="PF00560">
    <property type="entry name" value="LRR_1"/>
    <property type="match status" value="7"/>
</dbReference>
<keyword evidence="2" id="KW-0433">Leucine-rich repeat</keyword>
<evidence type="ECO:0000256" key="8">
    <source>
        <dbReference type="PROSITE-ProRule" id="PRU10141"/>
    </source>
</evidence>
<dbReference type="PANTHER" id="PTHR48056:SF26">
    <property type="entry name" value="MDIS1-INTERACTING RECEPTOR LIKE KINASE 1"/>
    <property type="match status" value="1"/>
</dbReference>
<dbReference type="SMART" id="SM00369">
    <property type="entry name" value="LRR_TYP"/>
    <property type="match status" value="5"/>
</dbReference>
<dbReference type="Pfam" id="PF07714">
    <property type="entry name" value="PK_Tyr_Ser-Thr"/>
    <property type="match status" value="1"/>
</dbReference>
<dbReference type="Gene3D" id="1.10.510.10">
    <property type="entry name" value="Transferase(Phosphotransferase) domain 1"/>
    <property type="match status" value="1"/>
</dbReference>
<dbReference type="InterPro" id="IPR001611">
    <property type="entry name" value="Leu-rich_rpt"/>
</dbReference>